<comment type="caution">
    <text evidence="2">The sequence shown here is derived from an EMBL/GenBank/DDBJ whole genome shotgun (WGS) entry which is preliminary data.</text>
</comment>
<dbReference type="PANTHER" id="PTHR35400:SF1">
    <property type="entry name" value="SLR1083 PROTEIN"/>
    <property type="match status" value="1"/>
</dbReference>
<dbReference type="AlphaFoldDB" id="A0A166I401"/>
<organism evidence="2 3">
    <name type="scientific">Nodularia spumigena CENA596</name>
    <dbReference type="NCBI Taxonomy" id="1819295"/>
    <lineage>
        <taxon>Bacteria</taxon>
        <taxon>Bacillati</taxon>
        <taxon>Cyanobacteriota</taxon>
        <taxon>Cyanophyceae</taxon>
        <taxon>Nostocales</taxon>
        <taxon>Nodulariaceae</taxon>
        <taxon>Nodularia</taxon>
    </lineage>
</organism>
<name>A0A166I401_NODSP</name>
<feature type="domain" description="Putative restriction endonuclease" evidence="1">
    <location>
        <begin position="12"/>
        <end position="185"/>
    </location>
</feature>
<proteinExistence type="predicted"/>
<accession>A0A166I401</accession>
<dbReference type="CDD" id="cd06260">
    <property type="entry name" value="DUF820-like"/>
    <property type="match status" value="1"/>
</dbReference>
<sequence length="192" mass="22039">MSLTTPKRFTIDEYHRMAELGFFAEDDRVELIEGEIVQMVAKGTPDSVCETLLFRELIKLVADSALVRGQQPIIISEHSEPEPDLAIVRNVDDNYLSAHPQPSDVLLVIEVADSSLKYDQEIKLPLYAKAGITNYWIFNLGDNYLECYSEPYQDLQDKFGYRRKLIFLPNETVNLPVFPDLVLDLSQVFPRR</sequence>
<gene>
    <name evidence="2" type="ORF">A2T98_21315</name>
</gene>
<dbReference type="PANTHER" id="PTHR35400">
    <property type="entry name" value="SLR1083 PROTEIN"/>
    <property type="match status" value="1"/>
</dbReference>
<dbReference type="OrthoDB" id="509866at2"/>
<reference evidence="2 3" key="1">
    <citation type="submission" date="2016-04" db="EMBL/GenBank/DDBJ databases">
        <title>Draft Genome Assembly of the Bloom-forming Cyanobacterium Nodularia spumigena Strain CENA596 in Shrimp Production Ponds.</title>
        <authorList>
            <person name="Popin R.V."/>
            <person name="Rigonato J."/>
            <person name="Abreu V.A."/>
            <person name="Andreote A.P."/>
            <person name="Silveira S.B."/>
            <person name="Odebrecht C."/>
            <person name="Fiore M.F."/>
        </authorList>
    </citation>
    <scope>NUCLEOTIDE SEQUENCE [LARGE SCALE GENOMIC DNA]</scope>
    <source>
        <strain evidence="2 3">CENA596</strain>
    </source>
</reference>
<dbReference type="SUPFAM" id="SSF52980">
    <property type="entry name" value="Restriction endonuclease-like"/>
    <property type="match status" value="1"/>
</dbReference>
<evidence type="ECO:0000259" key="1">
    <source>
        <dbReference type="Pfam" id="PF05685"/>
    </source>
</evidence>
<dbReference type="InterPro" id="IPR008538">
    <property type="entry name" value="Uma2"/>
</dbReference>
<protein>
    <recommendedName>
        <fullName evidence="1">Putative restriction endonuclease domain-containing protein</fullName>
    </recommendedName>
</protein>
<dbReference type="RefSeq" id="WP_063874486.1">
    <property type="nucleotide sequence ID" value="NZ_CAWMRI010000278.1"/>
</dbReference>
<dbReference type="Proteomes" id="UP000076555">
    <property type="component" value="Unassembled WGS sequence"/>
</dbReference>
<evidence type="ECO:0000313" key="3">
    <source>
        <dbReference type="Proteomes" id="UP000076555"/>
    </source>
</evidence>
<dbReference type="Pfam" id="PF05685">
    <property type="entry name" value="Uma2"/>
    <property type="match status" value="1"/>
</dbReference>
<dbReference type="EMBL" id="LWAJ01000278">
    <property type="protein sequence ID" value="KZL47842.1"/>
    <property type="molecule type" value="Genomic_DNA"/>
</dbReference>
<dbReference type="Gene3D" id="3.90.1570.10">
    <property type="entry name" value="tt1808, chain A"/>
    <property type="match status" value="1"/>
</dbReference>
<evidence type="ECO:0000313" key="2">
    <source>
        <dbReference type="EMBL" id="KZL47842.1"/>
    </source>
</evidence>
<dbReference type="InterPro" id="IPR012296">
    <property type="entry name" value="Nuclease_put_TT1808"/>
</dbReference>
<dbReference type="InterPro" id="IPR011335">
    <property type="entry name" value="Restrct_endonuc-II-like"/>
</dbReference>